<dbReference type="EMBL" id="AZEX01000044">
    <property type="protein sequence ID" value="KRL59634.1"/>
    <property type="molecule type" value="Genomic_DNA"/>
</dbReference>
<comment type="caution">
    <text evidence="2">The sequence shown here is derived from an EMBL/GenBank/DDBJ whole genome shotgun (WGS) entry which is preliminary data.</text>
</comment>
<reference evidence="2 3" key="1">
    <citation type="journal article" date="2015" name="Genome Announc.">
        <title>Expanding the biotechnology potential of lactobacilli through comparative genomics of 213 strains and associated genera.</title>
        <authorList>
            <person name="Sun Z."/>
            <person name="Harris H.M."/>
            <person name="McCann A."/>
            <person name="Guo C."/>
            <person name="Argimon S."/>
            <person name="Zhang W."/>
            <person name="Yang X."/>
            <person name="Jeffery I.B."/>
            <person name="Cooney J.C."/>
            <person name="Kagawa T.F."/>
            <person name="Liu W."/>
            <person name="Song Y."/>
            <person name="Salvetti E."/>
            <person name="Wrobel A."/>
            <person name="Rasinkangas P."/>
            <person name="Parkhill J."/>
            <person name="Rea M.C."/>
            <person name="O'Sullivan O."/>
            <person name="Ritari J."/>
            <person name="Douillard F.P."/>
            <person name="Paul Ross R."/>
            <person name="Yang R."/>
            <person name="Briner A.E."/>
            <person name="Felis G.E."/>
            <person name="de Vos W.M."/>
            <person name="Barrangou R."/>
            <person name="Klaenhammer T.R."/>
            <person name="Caufield P.W."/>
            <person name="Cui Y."/>
            <person name="Zhang H."/>
            <person name="O'Toole P.W."/>
        </authorList>
    </citation>
    <scope>NUCLEOTIDE SEQUENCE [LARGE SCALE GENOMIC DNA]</scope>
    <source>
        <strain evidence="2 3">DSM 14340</strain>
    </source>
</reference>
<feature type="transmembrane region" description="Helical" evidence="1">
    <location>
        <begin position="47"/>
        <end position="68"/>
    </location>
</feature>
<dbReference type="AlphaFoldDB" id="A0A0R1RZ23"/>
<protein>
    <submittedName>
        <fullName evidence="2">Uncharacterized protein</fullName>
    </submittedName>
</protein>
<dbReference type="STRING" id="1423747.FC69_GL001594"/>
<keyword evidence="1" id="KW-0812">Transmembrane</keyword>
<evidence type="ECO:0000313" key="3">
    <source>
        <dbReference type="Proteomes" id="UP000051264"/>
    </source>
</evidence>
<accession>A0A0R1RZ23</accession>
<dbReference type="PATRIC" id="fig|1423747.3.peg.1622"/>
<sequence length="256" mass="30022">MYIGGLFMNKWVKRGILVVVLVLAPIVMSNLMEIYPFNKVPGENSDWFAFLGGYLGAILTVGGVYYQISSENKNNEKLEFRKSRPYFAITIKGKYDTLSDVYFKNEKDKNNALKNITAYEASGAMRIRYHDDKCVRIQNASTHHAFSLQVKIECENEENIFRIQYIKPYQEIYFSVNTDGIMSVELTFLSELREKERIYFLSENNLLVHKKDLSRLESDMNEREDNKKFSDYNPNVNESEFKLDKYMVEDYALKNF</sequence>
<evidence type="ECO:0000313" key="2">
    <source>
        <dbReference type="EMBL" id="KRL59634.1"/>
    </source>
</evidence>
<name>A0A0R1RZ23_9LACO</name>
<dbReference type="Proteomes" id="UP000051264">
    <property type="component" value="Unassembled WGS sequence"/>
</dbReference>
<gene>
    <name evidence="2" type="ORF">FC69_GL001594</name>
</gene>
<keyword evidence="1" id="KW-0472">Membrane</keyword>
<proteinExistence type="predicted"/>
<feature type="transmembrane region" description="Helical" evidence="1">
    <location>
        <begin position="16"/>
        <end position="35"/>
    </location>
</feature>
<organism evidence="2 3">
    <name type="scientific">Latilactobacillus fuchuensis DSM 14340 = JCM 11249</name>
    <dbReference type="NCBI Taxonomy" id="1423747"/>
    <lineage>
        <taxon>Bacteria</taxon>
        <taxon>Bacillati</taxon>
        <taxon>Bacillota</taxon>
        <taxon>Bacilli</taxon>
        <taxon>Lactobacillales</taxon>
        <taxon>Lactobacillaceae</taxon>
        <taxon>Latilactobacillus</taxon>
    </lineage>
</organism>
<keyword evidence="1" id="KW-1133">Transmembrane helix</keyword>
<evidence type="ECO:0000256" key="1">
    <source>
        <dbReference type="SAM" id="Phobius"/>
    </source>
</evidence>